<feature type="region of interest" description="Disordered" evidence="1">
    <location>
        <begin position="1"/>
        <end position="25"/>
    </location>
</feature>
<organism evidence="2 3">
    <name type="scientific">Symbiodinium microadriaticum</name>
    <name type="common">Dinoflagellate</name>
    <name type="synonym">Zooxanthella microadriatica</name>
    <dbReference type="NCBI Taxonomy" id="2951"/>
    <lineage>
        <taxon>Eukaryota</taxon>
        <taxon>Sar</taxon>
        <taxon>Alveolata</taxon>
        <taxon>Dinophyceae</taxon>
        <taxon>Suessiales</taxon>
        <taxon>Symbiodiniaceae</taxon>
        <taxon>Symbiodinium</taxon>
    </lineage>
</organism>
<feature type="region of interest" description="Disordered" evidence="1">
    <location>
        <begin position="1025"/>
        <end position="1049"/>
    </location>
</feature>
<feature type="compositionally biased region" description="Basic and acidic residues" evidence="1">
    <location>
        <begin position="332"/>
        <end position="361"/>
    </location>
</feature>
<feature type="compositionally biased region" description="Basic and acidic residues" evidence="1">
    <location>
        <begin position="1"/>
        <end position="24"/>
    </location>
</feature>
<evidence type="ECO:0000313" key="3">
    <source>
        <dbReference type="Proteomes" id="UP000186817"/>
    </source>
</evidence>
<feature type="region of interest" description="Disordered" evidence="1">
    <location>
        <begin position="325"/>
        <end position="362"/>
    </location>
</feature>
<gene>
    <name evidence="2" type="ORF">AK812_SmicGene43121</name>
</gene>
<dbReference type="AlphaFoldDB" id="A0A1Q9C1U7"/>
<evidence type="ECO:0000256" key="1">
    <source>
        <dbReference type="SAM" id="MobiDB-lite"/>
    </source>
</evidence>
<feature type="region of interest" description="Disordered" evidence="1">
    <location>
        <begin position="622"/>
        <end position="641"/>
    </location>
</feature>
<dbReference type="Proteomes" id="UP000186817">
    <property type="component" value="Unassembled WGS sequence"/>
</dbReference>
<keyword evidence="3" id="KW-1185">Reference proteome</keyword>
<comment type="caution">
    <text evidence="2">The sequence shown here is derived from an EMBL/GenBank/DDBJ whole genome shotgun (WGS) entry which is preliminary data.</text>
</comment>
<dbReference type="EMBL" id="LSRX01001893">
    <property type="protein sequence ID" value="OLP76889.1"/>
    <property type="molecule type" value="Genomic_DNA"/>
</dbReference>
<reference evidence="2 3" key="1">
    <citation type="submission" date="2016-02" db="EMBL/GenBank/DDBJ databases">
        <title>Genome analysis of coral dinoflagellate symbionts highlights evolutionary adaptations to a symbiotic lifestyle.</title>
        <authorList>
            <person name="Aranda M."/>
            <person name="Li Y."/>
            <person name="Liew Y.J."/>
            <person name="Baumgarten S."/>
            <person name="Simakov O."/>
            <person name="Wilson M."/>
            <person name="Piel J."/>
            <person name="Ashoor H."/>
            <person name="Bougouffa S."/>
            <person name="Bajic V.B."/>
            <person name="Ryu T."/>
            <person name="Ravasi T."/>
            <person name="Bayer T."/>
            <person name="Micklem G."/>
            <person name="Kim H."/>
            <person name="Bhak J."/>
            <person name="Lajeunesse T.C."/>
            <person name="Voolstra C.R."/>
        </authorList>
    </citation>
    <scope>NUCLEOTIDE SEQUENCE [LARGE SCALE GENOMIC DNA]</scope>
    <source>
        <strain evidence="2 3">CCMP2467</strain>
    </source>
</reference>
<evidence type="ECO:0000313" key="2">
    <source>
        <dbReference type="EMBL" id="OLP76889.1"/>
    </source>
</evidence>
<name>A0A1Q9C1U7_SYMMI</name>
<protein>
    <submittedName>
        <fullName evidence="2">Uncharacterized protein</fullName>
    </submittedName>
</protein>
<sequence>MPELKQRKQKEGKATGSRNDDSVSRRCRRRILLGQAPCALSKCFASTETRRHDVGQATSAQSSPSRSAALALVQNNGSLVLGQEIPGAGRRRALFTDARRRSARKCSRLGVVSQADRGALDPAALKVPLGLRRPRGLPGATDKTCLGRESSRALGHRHVSRTTAATWSGNCSFHAKPDQASAQHDPRGEVVETLHEPGGAGLRLGANETRSQRVSVRVNLSRTFGGAEPAGLGTEEEGSAGAGAATLWGSGGSELEDYEVAPGCLLANLRSKGVTAADTGKRTLLPDSAAHKTEKAPATRSRIRGCAVEGSDSCDIAKESEILAKPSSFHGEGAEKDAERHKSLSDRRRSAVRPHEARESTETAWLWGPEKPGLESVANTPQRVWSHASRQFTVHEASGARGTFKEGAGQPAAGNDALRVLGLQAPGILRSNCAGDISNDCCAAARPLMLQLQHPMLDAATNFLHRVTFKEREILAIDKPPLGEGHFSHDDNAARKLSSQQTKKAAHATLWAADEESSRKQAFGTAAIDETVELVSGRLKGSGTCARASLLSERRQKQRAWGIDEAQVSIAQNGRWAGVNIEVSSMRERRGAPLRLQENLLLRSGAAVDLAKFNPHKAEMLRRRKRSGKLPIRGGSSRERKYDATNSRPILLRLRRATLSAGLLACKSRVPTHVAACRGPSILPLCNGKDTPTDQGFLSMMHPDGATGMSDRTWLPSLPAVKDPWSLHSAFLRHAKDTESDHFEDLRENGSAMLASPGRLLTWKPAVGPAFCLFEAKLHHQRVRQRTRIHAGNGKDTPAVQGIATMMRALPSVMPQLKQRKQKERKATGSTKGDSVSRRCHRQILLGQGPCALAKCFVSTETRRHDVGRLAALALKGPLHGLRQPAALKVFFGRGAILVQPTRRYLHARAGTATEDPVAARSDKVCGSCTALGAAVRKRSAEHIEAPLLPDSAAHKTEKAAATCFKQLQVLLNPAPRSSMVLAALLSSSTRCSTHRRRRSRIRGRAVEGSDSCDIAKESEILAKPSSFHGEGAEKDAERHKQFLGSPKHRNTLVLKPCTGVLTAAQSSAG</sequence>
<accession>A0A1Q9C1U7</accession>
<proteinExistence type="predicted"/>
<feature type="compositionally biased region" description="Basic and acidic residues" evidence="1">
    <location>
        <begin position="1031"/>
        <end position="1041"/>
    </location>
</feature>